<protein>
    <submittedName>
        <fullName evidence="2">Uncharacterized protein</fullName>
    </submittedName>
</protein>
<keyword evidence="3" id="KW-1185">Reference proteome</keyword>
<gene>
    <name evidence="2" type="ORF">MARU1_002960</name>
</gene>
<sequence>MSSDEEEEDAVVADGQGVWDHAFCVVCNCLIESDLASGPDEADKAVEEHDEVWEAAAMSSLRRHRLRKHKAHAPRLSPATAPLFCSDACRQLDQQRSEGLREFLHYVSRSPSHAAKAASLVPTTSPPSSPDLLNAHTSLATSLSRAEYHTRRQVCDEDDDDAPLSALSGPLHASASRSLDTPSNLTRSRVAMVQATPRRRPCTETSSPPKSVVLESAPPTPPPRLSRSVHAASPLDLMTPGRHHTVPPASAPHPPVSLPATAHVPPSPSRPTQRLSTKAPATVATATVHAGTAHPPTSLSSALSEGGGSRHDPVPLRRATYHDRRARPPLLAPTRSRAHPMDAVRRPSPARSKRASSGSRSPYASTSLPSTSPRRPGLGWSALPPPRDDDEPRTRTWSQDVAAKGTPMYPILQLPHDDAIHDKYSQYWPAPPQAPPLPSGSLPRGRHRKSLFHFAT</sequence>
<organism evidence="2 3">
    <name type="scientific">Malassezia arunalokei</name>
    <dbReference type="NCBI Taxonomy" id="1514897"/>
    <lineage>
        <taxon>Eukaryota</taxon>
        <taxon>Fungi</taxon>
        <taxon>Dikarya</taxon>
        <taxon>Basidiomycota</taxon>
        <taxon>Ustilaginomycotina</taxon>
        <taxon>Malasseziomycetes</taxon>
        <taxon>Malasseziales</taxon>
        <taxon>Malasseziaceae</taxon>
        <taxon>Malassezia</taxon>
    </lineage>
</organism>
<evidence type="ECO:0000256" key="1">
    <source>
        <dbReference type="SAM" id="MobiDB-lite"/>
    </source>
</evidence>
<proteinExistence type="predicted"/>
<dbReference type="AlphaFoldDB" id="A0AAJ6CLF7"/>
<dbReference type="EMBL" id="CP119921">
    <property type="protein sequence ID" value="WFD16916.1"/>
    <property type="molecule type" value="Genomic_DNA"/>
</dbReference>
<reference evidence="2 3" key="1">
    <citation type="submission" date="2023-03" db="EMBL/GenBank/DDBJ databases">
        <title>Mating type loci evolution in Malassezia.</title>
        <authorList>
            <person name="Coelho M.A."/>
        </authorList>
    </citation>
    <scope>NUCLEOTIDE SEQUENCE [LARGE SCALE GENOMIC DNA]</scope>
    <source>
        <strain evidence="2 3">CBS 13387</strain>
    </source>
</reference>
<evidence type="ECO:0000313" key="2">
    <source>
        <dbReference type="EMBL" id="WFD16916.1"/>
    </source>
</evidence>
<accession>A0AAJ6CLF7</accession>
<feature type="compositionally biased region" description="Polar residues" evidence="1">
    <location>
        <begin position="175"/>
        <end position="187"/>
    </location>
</feature>
<dbReference type="Proteomes" id="UP001217582">
    <property type="component" value="Chromosome 6"/>
</dbReference>
<name>A0AAJ6CLF7_9BASI</name>
<feature type="compositionally biased region" description="Low complexity" evidence="1">
    <location>
        <begin position="346"/>
        <end position="376"/>
    </location>
</feature>
<feature type="compositionally biased region" description="Low complexity" evidence="1">
    <location>
        <begin position="277"/>
        <end position="304"/>
    </location>
</feature>
<evidence type="ECO:0000313" key="3">
    <source>
        <dbReference type="Proteomes" id="UP001217582"/>
    </source>
</evidence>
<feature type="compositionally biased region" description="Basic and acidic residues" evidence="1">
    <location>
        <begin position="308"/>
        <end position="323"/>
    </location>
</feature>
<feature type="region of interest" description="Disordered" evidence="1">
    <location>
        <begin position="157"/>
        <end position="399"/>
    </location>
</feature>